<dbReference type="EMBL" id="ML008393">
    <property type="protein sequence ID" value="RKP15629.1"/>
    <property type="molecule type" value="Genomic_DNA"/>
</dbReference>
<gene>
    <name evidence="1" type="ORF">ROZALSC1DRAFT_26247</name>
</gene>
<name>A0A4V1IYT0_ROZAC</name>
<reference evidence="2" key="1">
    <citation type="journal article" date="2018" name="Nat. Microbiol.">
        <title>Leveraging single-cell genomics to expand the fungal tree of life.</title>
        <authorList>
            <person name="Ahrendt S.R."/>
            <person name="Quandt C.A."/>
            <person name="Ciobanu D."/>
            <person name="Clum A."/>
            <person name="Salamov A."/>
            <person name="Andreopoulos B."/>
            <person name="Cheng J.F."/>
            <person name="Woyke T."/>
            <person name="Pelin A."/>
            <person name="Henrissat B."/>
            <person name="Reynolds N.K."/>
            <person name="Benny G.L."/>
            <person name="Smith M.E."/>
            <person name="James T.Y."/>
            <person name="Grigoriev I.V."/>
        </authorList>
    </citation>
    <scope>NUCLEOTIDE SEQUENCE [LARGE SCALE GENOMIC DNA]</scope>
    <source>
        <strain evidence="2">CSF55</strain>
    </source>
</reference>
<accession>A0A4V1IYT0</accession>
<evidence type="ECO:0000313" key="2">
    <source>
        <dbReference type="Proteomes" id="UP000281549"/>
    </source>
</evidence>
<proteinExistence type="predicted"/>
<dbReference type="AlphaFoldDB" id="A0A4V1IYT0"/>
<sequence>SDGLSFLARNIETRYSTNNFIDVEKDIEKKVKTFESQYSYGNDKVAKYFKDNNLNVKNILLLLLRKKRPENIKATIDASIPYFVFDERALNQMYSLSLLAPFFTSQDAVMEEDENSMGEEIDSHTDKYEFTILHYN</sequence>
<feature type="non-terminal residue" evidence="1">
    <location>
        <position position="1"/>
    </location>
</feature>
<organism evidence="1 2">
    <name type="scientific">Rozella allomycis (strain CSF55)</name>
    <dbReference type="NCBI Taxonomy" id="988480"/>
    <lineage>
        <taxon>Eukaryota</taxon>
        <taxon>Fungi</taxon>
        <taxon>Fungi incertae sedis</taxon>
        <taxon>Cryptomycota</taxon>
        <taxon>Cryptomycota incertae sedis</taxon>
        <taxon>Rozella</taxon>
    </lineage>
</organism>
<evidence type="ECO:0000313" key="1">
    <source>
        <dbReference type="EMBL" id="RKP15629.1"/>
    </source>
</evidence>
<protein>
    <submittedName>
        <fullName evidence="1">Uncharacterized protein</fullName>
    </submittedName>
</protein>
<dbReference type="Proteomes" id="UP000281549">
    <property type="component" value="Unassembled WGS sequence"/>
</dbReference>